<sequence length="482" mass="53556">MKFIKYIIGFLGVALLFTSCDTTKEESAPISKGKGAVQLLDAKVLDLQFGKLVPSFDLVTDTFTVELRTEQHAEGIDLGKVFEIKGKKIEVVPGNYVLCVHSNNKSVAAFDMPYYAGWSSSFDIKEGELFTIDNVMTQIQNIAVTIDYTTATKNTFSNREVIINTLSNHSLVYSNQTGTDAKIGYFDATDVPLTANVLLLDQVTGKEYTTSFAIDGAKMEYTYTIDVNTTTPEDTQGAVKFNVTISDEMKEIPLTWVVQGEKTVIWSDGFSEMAEDENVVLADLDLDQSTADGPFTVGGYTVYSDFGDVGYNKNTGDVDTNKLSVWLFGQNGAYSSTGENETVPGFYFRSNEAANRDWLISPEIDLTNCSQLEFEYYAVTLFGGDDSNTNIQISLIDATEYNENDIPNLPWVEIENNEEKSSIKTALRFEGDIQAFEGKKVRIAFYSQSTNKDGSFNPDFLDKQYMSRGRHLTSLSIKGYKN</sequence>
<reference evidence="1 2" key="1">
    <citation type="submission" date="2021-05" db="EMBL/GenBank/DDBJ databases">
        <title>Comparative genomic studies on the polysaccharide-degrading batcterial strains of the Flammeovirga genus.</title>
        <authorList>
            <person name="Zewei F."/>
            <person name="Zheng Z."/>
            <person name="Yu L."/>
            <person name="Ruyue G."/>
            <person name="Yanhong M."/>
            <person name="Yuanyuan C."/>
            <person name="Jingyan G."/>
            <person name="Wenjun H."/>
        </authorList>
    </citation>
    <scope>NUCLEOTIDE SEQUENCE [LARGE SCALE GENOMIC DNA]</scope>
    <source>
        <strain evidence="1 2">YS10</strain>
        <plasmid evidence="1 2">p1</plasmid>
    </source>
</reference>
<dbReference type="InterPro" id="IPR027840">
    <property type="entry name" value="DUF4493"/>
</dbReference>
<evidence type="ECO:0000313" key="2">
    <source>
        <dbReference type="Proteomes" id="UP000682802"/>
    </source>
</evidence>
<keyword evidence="1" id="KW-0614">Plasmid</keyword>
<dbReference type="Proteomes" id="UP000682802">
    <property type="component" value="Plasmid p1"/>
</dbReference>
<gene>
    <name evidence="1" type="ORF">KM029_26425</name>
</gene>
<evidence type="ECO:0000313" key="1">
    <source>
        <dbReference type="EMBL" id="QWG10512.1"/>
    </source>
</evidence>
<protein>
    <submittedName>
        <fullName evidence="1">DUF4493 domain-containing protein</fullName>
    </submittedName>
</protein>
<geneLocation type="plasmid" evidence="1 2">
    <name>p1</name>
</geneLocation>
<organism evidence="1 2">
    <name type="scientific">Flammeovirga kamogawensis</name>
    <dbReference type="NCBI Taxonomy" id="373891"/>
    <lineage>
        <taxon>Bacteria</taxon>
        <taxon>Pseudomonadati</taxon>
        <taxon>Bacteroidota</taxon>
        <taxon>Cytophagia</taxon>
        <taxon>Cytophagales</taxon>
        <taxon>Flammeovirgaceae</taxon>
        <taxon>Flammeovirga</taxon>
    </lineage>
</organism>
<dbReference type="RefSeq" id="WP_144076990.1">
    <property type="nucleotide sequence ID" value="NZ_CP076130.1"/>
</dbReference>
<dbReference type="Gene3D" id="2.60.120.200">
    <property type="match status" value="1"/>
</dbReference>
<proteinExistence type="predicted"/>
<dbReference type="PROSITE" id="PS51257">
    <property type="entry name" value="PROKAR_LIPOPROTEIN"/>
    <property type="match status" value="1"/>
</dbReference>
<dbReference type="Pfam" id="PF14900">
    <property type="entry name" value="DUF4493"/>
    <property type="match status" value="1"/>
</dbReference>
<accession>A0ABX8H500</accession>
<dbReference type="EMBL" id="CP076130">
    <property type="protein sequence ID" value="QWG10512.1"/>
    <property type="molecule type" value="Genomic_DNA"/>
</dbReference>
<name>A0ABX8H500_9BACT</name>
<keyword evidence="2" id="KW-1185">Reference proteome</keyword>